<dbReference type="GO" id="GO:0019305">
    <property type="term" value="P:dTDP-rhamnose biosynthetic process"/>
    <property type="evidence" value="ECO:0007669"/>
    <property type="project" value="UniProtKB-UniRule"/>
</dbReference>
<dbReference type="CDD" id="cd00438">
    <property type="entry name" value="cupin_RmlC"/>
    <property type="match status" value="1"/>
</dbReference>
<dbReference type="PANTHER" id="PTHR21047">
    <property type="entry name" value="DTDP-6-DEOXY-D-GLUCOSE-3,5 EPIMERASE"/>
    <property type="match status" value="1"/>
</dbReference>
<dbReference type="GO" id="GO:0000271">
    <property type="term" value="P:polysaccharide biosynthetic process"/>
    <property type="evidence" value="ECO:0007669"/>
    <property type="project" value="TreeGrafter"/>
</dbReference>
<evidence type="ECO:0000256" key="3">
    <source>
        <dbReference type="ARBA" id="ARBA00012098"/>
    </source>
</evidence>
<evidence type="ECO:0000256" key="6">
    <source>
        <dbReference type="RuleBase" id="RU364069"/>
    </source>
</evidence>
<proteinExistence type="inferred from homology"/>
<comment type="caution">
    <text evidence="7">The sequence shown here is derived from an EMBL/GenBank/DDBJ whole genome shotgun (WGS) entry which is preliminary data.</text>
</comment>
<evidence type="ECO:0000313" key="8">
    <source>
        <dbReference type="Proteomes" id="UP000603141"/>
    </source>
</evidence>
<dbReference type="EC" id="5.1.3.13" evidence="3 6"/>
<dbReference type="RefSeq" id="WP_200269649.1">
    <property type="nucleotide sequence ID" value="NZ_JAENIJ010000011.1"/>
</dbReference>
<sequence>MELIAEPLPGVKILKPFVFEDARGNFVKPFHEDQLAAHGIHLMLREEFFSTSSRGVIRGMHFQIPPHAHQKIVYCITGKVLDVLLDLRKSSPTYGQSVAFDLSAENRHIVHIPVGFAHGFVALQEQSCLVYKTDAVHASESDRGIRWDSFGYSWPNLTDSVQEISTRDLDHPPFADFISPF</sequence>
<keyword evidence="8" id="KW-1185">Reference proteome</keyword>
<name>A0A934S3G5_9BACT</name>
<dbReference type="GO" id="GO:0008830">
    <property type="term" value="F:dTDP-4-dehydrorhamnose 3,5-epimerase activity"/>
    <property type="evidence" value="ECO:0007669"/>
    <property type="project" value="UniProtKB-UniRule"/>
</dbReference>
<dbReference type="GO" id="GO:0005829">
    <property type="term" value="C:cytosol"/>
    <property type="evidence" value="ECO:0007669"/>
    <property type="project" value="TreeGrafter"/>
</dbReference>
<evidence type="ECO:0000256" key="1">
    <source>
        <dbReference type="ARBA" id="ARBA00001298"/>
    </source>
</evidence>
<comment type="similarity">
    <text evidence="6">Belongs to the dTDP-4-dehydrorhamnose 3,5-epimerase family.</text>
</comment>
<comment type="pathway">
    <text evidence="6">Carbohydrate biosynthesis; dTDP-L-rhamnose biosynthesis.</text>
</comment>
<dbReference type="InterPro" id="IPR014710">
    <property type="entry name" value="RmlC-like_jellyroll"/>
</dbReference>
<evidence type="ECO:0000256" key="4">
    <source>
        <dbReference type="ARBA" id="ARBA00019595"/>
    </source>
</evidence>
<dbReference type="PANTHER" id="PTHR21047:SF2">
    <property type="entry name" value="THYMIDINE DIPHOSPHO-4-KETO-RHAMNOSE 3,5-EPIMERASE"/>
    <property type="match status" value="1"/>
</dbReference>
<dbReference type="InterPro" id="IPR000888">
    <property type="entry name" value="RmlC-like"/>
</dbReference>
<evidence type="ECO:0000256" key="2">
    <source>
        <dbReference type="ARBA" id="ARBA00001997"/>
    </source>
</evidence>
<feature type="active site" description="Proton acceptor" evidence="5">
    <location>
        <position position="61"/>
    </location>
</feature>
<dbReference type="Proteomes" id="UP000603141">
    <property type="component" value="Unassembled WGS sequence"/>
</dbReference>
<accession>A0A934S3G5</accession>
<evidence type="ECO:0000313" key="7">
    <source>
        <dbReference type="EMBL" id="MBK1882475.1"/>
    </source>
</evidence>
<dbReference type="Pfam" id="PF00908">
    <property type="entry name" value="dTDP_sugar_isom"/>
    <property type="match status" value="1"/>
</dbReference>
<reference evidence="7" key="1">
    <citation type="submission" date="2021-01" db="EMBL/GenBank/DDBJ databases">
        <title>Modified the classification status of verrucomicrobia.</title>
        <authorList>
            <person name="Feng X."/>
        </authorList>
    </citation>
    <scope>NUCLEOTIDE SEQUENCE</scope>
    <source>
        <strain evidence="7">KCTC 22041</strain>
    </source>
</reference>
<comment type="subunit">
    <text evidence="6">Homodimer.</text>
</comment>
<protein>
    <recommendedName>
        <fullName evidence="4 6">dTDP-4-dehydrorhamnose 3,5-epimerase</fullName>
        <ecNumber evidence="3 6">5.1.3.13</ecNumber>
    </recommendedName>
    <alternativeName>
        <fullName evidence="6">Thymidine diphospho-4-keto-rhamnose 3,5-epimerase</fullName>
    </alternativeName>
</protein>
<dbReference type="AlphaFoldDB" id="A0A934S3G5"/>
<evidence type="ECO:0000256" key="5">
    <source>
        <dbReference type="PIRSR" id="PIRSR600888-1"/>
    </source>
</evidence>
<comment type="catalytic activity">
    <reaction evidence="1 6">
        <text>dTDP-4-dehydro-6-deoxy-alpha-D-glucose = dTDP-4-dehydro-beta-L-rhamnose</text>
        <dbReference type="Rhea" id="RHEA:16969"/>
        <dbReference type="ChEBI" id="CHEBI:57649"/>
        <dbReference type="ChEBI" id="CHEBI:62830"/>
        <dbReference type="EC" id="5.1.3.13"/>
    </reaction>
</comment>
<gene>
    <name evidence="7" type="primary">rfbC</name>
    <name evidence="7" type="ORF">JIN85_08615</name>
</gene>
<comment type="function">
    <text evidence="2 6">Catalyzes the epimerization of the C3' and C5'positions of dTDP-6-deoxy-D-xylo-4-hexulose, forming dTDP-6-deoxy-L-lyxo-4-hexulose.</text>
</comment>
<organism evidence="7 8">
    <name type="scientific">Luteolibacter pohnpeiensis</name>
    <dbReference type="NCBI Taxonomy" id="454153"/>
    <lineage>
        <taxon>Bacteria</taxon>
        <taxon>Pseudomonadati</taxon>
        <taxon>Verrucomicrobiota</taxon>
        <taxon>Verrucomicrobiia</taxon>
        <taxon>Verrucomicrobiales</taxon>
        <taxon>Verrucomicrobiaceae</taxon>
        <taxon>Luteolibacter</taxon>
    </lineage>
</organism>
<dbReference type="InterPro" id="IPR011051">
    <property type="entry name" value="RmlC_Cupin_sf"/>
</dbReference>
<dbReference type="Gene3D" id="2.60.120.10">
    <property type="entry name" value="Jelly Rolls"/>
    <property type="match status" value="1"/>
</dbReference>
<dbReference type="NCBIfam" id="TIGR01221">
    <property type="entry name" value="rmlC"/>
    <property type="match status" value="1"/>
</dbReference>
<dbReference type="EMBL" id="JAENIJ010000011">
    <property type="protein sequence ID" value="MBK1882475.1"/>
    <property type="molecule type" value="Genomic_DNA"/>
</dbReference>
<keyword evidence="6 7" id="KW-0413">Isomerase</keyword>
<feature type="active site" description="Proton donor" evidence="5">
    <location>
        <position position="131"/>
    </location>
</feature>
<dbReference type="SUPFAM" id="SSF51182">
    <property type="entry name" value="RmlC-like cupins"/>
    <property type="match status" value="1"/>
</dbReference>